<keyword evidence="4" id="KW-1185">Reference proteome</keyword>
<name>A0A2S7K1X3_9PROT</name>
<evidence type="ECO:0000313" key="4">
    <source>
        <dbReference type="Proteomes" id="UP000239504"/>
    </source>
</evidence>
<dbReference type="InterPro" id="IPR009097">
    <property type="entry name" value="Cyclic_Pdiesterase"/>
</dbReference>
<dbReference type="PANTHER" id="PTHR35561:SF1">
    <property type="entry name" value="RNA 2',3'-CYCLIC PHOSPHODIESTERASE"/>
    <property type="match status" value="1"/>
</dbReference>
<dbReference type="InterPro" id="IPR004175">
    <property type="entry name" value="RNA_CPDase"/>
</dbReference>
<protein>
    <recommendedName>
        <fullName evidence="2">RNA 2',3'-cyclic phosphodiesterase</fullName>
        <shortName evidence="2">RNA 2',3'-CPDase</shortName>
        <ecNumber evidence="2">3.1.4.58</ecNumber>
    </recommendedName>
</protein>
<evidence type="ECO:0000256" key="2">
    <source>
        <dbReference type="HAMAP-Rule" id="MF_01940"/>
    </source>
</evidence>
<dbReference type="OrthoDB" id="9793819at2"/>
<dbReference type="EC" id="3.1.4.58" evidence="2"/>
<dbReference type="Gene3D" id="3.90.1140.10">
    <property type="entry name" value="Cyclic phosphodiesterase"/>
    <property type="match status" value="1"/>
</dbReference>
<dbReference type="Pfam" id="PF13563">
    <property type="entry name" value="2_5_RNA_ligase2"/>
    <property type="match status" value="1"/>
</dbReference>
<feature type="short sequence motif" description="HXTX 2" evidence="2">
    <location>
        <begin position="120"/>
        <end position="123"/>
    </location>
</feature>
<keyword evidence="1 2" id="KW-0378">Hydrolase</keyword>
<dbReference type="NCBIfam" id="TIGR02258">
    <property type="entry name" value="2_5_ligase"/>
    <property type="match status" value="1"/>
</dbReference>
<gene>
    <name evidence="3" type="ORF">CW354_19485</name>
</gene>
<comment type="caution">
    <text evidence="3">The sequence shown here is derived from an EMBL/GenBank/DDBJ whole genome shotgun (WGS) entry which is preliminary data.</text>
</comment>
<sequence>MHRLFVALEIPEIVADALTLLQSGVDGARWVKAENFHLTLAFIGEADRHGFSAALDALEKVEAPAFDMRLSGVGVFGDRKPHALWAGVAASPELNHLQAKVETALRRAGFNLDKRKFTPHVTLAYLKNVSRDIAEKYAAQHGLFSCGPFPVEAFHLYSSELGRNGAHYAIEASYALSSSR</sequence>
<dbReference type="AlphaFoldDB" id="A0A2S7K1X3"/>
<dbReference type="RefSeq" id="WP_104831721.1">
    <property type="nucleotide sequence ID" value="NZ_PJCH01000015.1"/>
</dbReference>
<comment type="catalytic activity">
    <reaction evidence="2">
        <text>a 3'-end 2',3'-cyclophospho-ribonucleotide-RNA + H2O = a 3'-end 2'-phospho-ribonucleotide-RNA + H(+)</text>
        <dbReference type="Rhea" id="RHEA:11828"/>
        <dbReference type="Rhea" id="RHEA-COMP:10464"/>
        <dbReference type="Rhea" id="RHEA-COMP:17353"/>
        <dbReference type="ChEBI" id="CHEBI:15377"/>
        <dbReference type="ChEBI" id="CHEBI:15378"/>
        <dbReference type="ChEBI" id="CHEBI:83064"/>
        <dbReference type="ChEBI" id="CHEBI:173113"/>
        <dbReference type="EC" id="3.1.4.58"/>
    </reaction>
</comment>
<comment type="function">
    <text evidence="2">Hydrolyzes RNA 2',3'-cyclic phosphodiester to an RNA 2'-phosphomonoester.</text>
</comment>
<dbReference type="HAMAP" id="MF_01940">
    <property type="entry name" value="RNA_CPDase"/>
    <property type="match status" value="1"/>
</dbReference>
<organism evidence="3 4">
    <name type="scientific">Hyphococcus luteus</name>
    <dbReference type="NCBI Taxonomy" id="2058213"/>
    <lineage>
        <taxon>Bacteria</taxon>
        <taxon>Pseudomonadati</taxon>
        <taxon>Pseudomonadota</taxon>
        <taxon>Alphaproteobacteria</taxon>
        <taxon>Parvularculales</taxon>
        <taxon>Parvularculaceae</taxon>
        <taxon>Hyphococcus</taxon>
    </lineage>
</organism>
<evidence type="ECO:0000256" key="1">
    <source>
        <dbReference type="ARBA" id="ARBA00022801"/>
    </source>
</evidence>
<proteinExistence type="inferred from homology"/>
<dbReference type="SUPFAM" id="SSF55144">
    <property type="entry name" value="LigT-like"/>
    <property type="match status" value="1"/>
</dbReference>
<feature type="active site" description="Proton acceptor" evidence="2">
    <location>
        <position position="120"/>
    </location>
</feature>
<dbReference type="PANTHER" id="PTHR35561">
    <property type="entry name" value="RNA 2',3'-CYCLIC PHOSPHODIESTERASE"/>
    <property type="match status" value="1"/>
</dbReference>
<dbReference type="GO" id="GO:0004113">
    <property type="term" value="F:2',3'-cyclic-nucleotide 3'-phosphodiesterase activity"/>
    <property type="evidence" value="ECO:0007669"/>
    <property type="project" value="InterPro"/>
</dbReference>
<dbReference type="Proteomes" id="UP000239504">
    <property type="component" value="Unassembled WGS sequence"/>
</dbReference>
<reference evidence="3 4" key="1">
    <citation type="submission" date="2017-12" db="EMBL/GenBank/DDBJ databases">
        <authorList>
            <person name="Hurst M.R.H."/>
        </authorList>
    </citation>
    <scope>NUCLEOTIDE SEQUENCE [LARGE SCALE GENOMIC DNA]</scope>
    <source>
        <strain evidence="3 4">SY-3-19</strain>
    </source>
</reference>
<evidence type="ECO:0000313" key="3">
    <source>
        <dbReference type="EMBL" id="PQA86509.1"/>
    </source>
</evidence>
<comment type="similarity">
    <text evidence="2">Belongs to the 2H phosphoesterase superfamily. ThpR family.</text>
</comment>
<feature type="active site" description="Proton donor" evidence="2">
    <location>
        <position position="37"/>
    </location>
</feature>
<dbReference type="GO" id="GO:0008664">
    <property type="term" value="F:RNA 2',3'-cyclic 3'-phosphodiesterase activity"/>
    <property type="evidence" value="ECO:0007669"/>
    <property type="project" value="UniProtKB-EC"/>
</dbReference>
<accession>A0A2S7K1X3</accession>
<feature type="short sequence motif" description="HXTX 1" evidence="2">
    <location>
        <begin position="37"/>
        <end position="40"/>
    </location>
</feature>
<dbReference type="EMBL" id="PJCH01000015">
    <property type="protein sequence ID" value="PQA86509.1"/>
    <property type="molecule type" value="Genomic_DNA"/>
</dbReference>